<sequence>MLSLMIDCKRLSINIERILLFFMVFSLGVKVCAENWPDIPVHKKAKLIVVAEEMKMNGVEMVMWKLESFLSKEAMMSFYKEEWKKSFIENTPGYIEYEMGHWQVISRMEGGYQITVQFDREVTKSTDGLVGISKLPTEDNQISLGKGFPSVGNMEFLNDIYAVDQNKKSRTIVAVTDSSFNNSVNFYRRTYRRKGWEELTQNLTDEGDERIGLMFNRRGKELNLTIMRSEGKTNVVAVLVDH</sequence>
<keyword evidence="2" id="KW-1185">Reference proteome</keyword>
<accession>A0AA37T325</accession>
<dbReference type="AlphaFoldDB" id="A0AA37T325"/>
<comment type="caution">
    <text evidence="1">The sequence shown here is derived from an EMBL/GenBank/DDBJ whole genome shotgun (WGS) entry which is preliminary data.</text>
</comment>
<proteinExistence type="predicted"/>
<dbReference type="EMBL" id="BSPD01000002">
    <property type="protein sequence ID" value="GLS24376.1"/>
    <property type="molecule type" value="Genomic_DNA"/>
</dbReference>
<organism evidence="1 2">
    <name type="scientific">Marinibactrum halimedae</name>
    <dbReference type="NCBI Taxonomy" id="1444977"/>
    <lineage>
        <taxon>Bacteria</taxon>
        <taxon>Pseudomonadati</taxon>
        <taxon>Pseudomonadota</taxon>
        <taxon>Gammaproteobacteria</taxon>
        <taxon>Cellvibrionales</taxon>
        <taxon>Cellvibrionaceae</taxon>
        <taxon>Marinibactrum</taxon>
    </lineage>
</organism>
<protein>
    <submittedName>
        <fullName evidence="1">Uncharacterized protein</fullName>
    </submittedName>
</protein>
<evidence type="ECO:0000313" key="2">
    <source>
        <dbReference type="Proteomes" id="UP001156870"/>
    </source>
</evidence>
<dbReference type="Proteomes" id="UP001156870">
    <property type="component" value="Unassembled WGS sequence"/>
</dbReference>
<evidence type="ECO:0000313" key="1">
    <source>
        <dbReference type="EMBL" id="GLS24376.1"/>
    </source>
</evidence>
<dbReference type="RefSeq" id="WP_232594880.1">
    <property type="nucleotide sequence ID" value="NZ_BSPD01000002.1"/>
</dbReference>
<gene>
    <name evidence="1" type="ORF">GCM10007877_00870</name>
</gene>
<name>A0AA37T325_9GAMM</name>
<reference evidence="1 2" key="1">
    <citation type="journal article" date="2014" name="Int. J. Syst. Evol. Microbiol.">
        <title>Complete genome sequence of Corynebacterium casei LMG S-19264T (=DSM 44701T), isolated from a smear-ripened cheese.</title>
        <authorList>
            <consortium name="US DOE Joint Genome Institute (JGI-PGF)"/>
            <person name="Walter F."/>
            <person name="Albersmeier A."/>
            <person name="Kalinowski J."/>
            <person name="Ruckert C."/>
        </authorList>
    </citation>
    <scope>NUCLEOTIDE SEQUENCE [LARGE SCALE GENOMIC DNA]</scope>
    <source>
        <strain evidence="1 2">NBRC 110095</strain>
    </source>
</reference>